<dbReference type="GO" id="GO:0010150">
    <property type="term" value="P:leaf senescence"/>
    <property type="evidence" value="ECO:0007669"/>
    <property type="project" value="UniProtKB-ARBA"/>
</dbReference>
<dbReference type="Gramene" id="Ma07_t26340.1">
    <property type="protein sequence ID" value="Ma07_p26340.1"/>
    <property type="gene ID" value="Ma07_g26340"/>
</dbReference>
<keyword evidence="5" id="KW-1185">Reference proteome</keyword>
<evidence type="ECO:0000256" key="2">
    <source>
        <dbReference type="SAM" id="MobiDB-lite"/>
    </source>
</evidence>
<dbReference type="AlphaFoldDB" id="A0A804K033"/>
<feature type="compositionally biased region" description="Basic and acidic residues" evidence="2">
    <location>
        <begin position="21"/>
        <end position="30"/>
    </location>
</feature>
<dbReference type="InParanoid" id="A0A804K033"/>
<organism evidence="4 5">
    <name type="scientific">Musa acuminata subsp. malaccensis</name>
    <name type="common">Wild banana</name>
    <name type="synonym">Musa malaccensis</name>
    <dbReference type="NCBI Taxonomy" id="214687"/>
    <lineage>
        <taxon>Eukaryota</taxon>
        <taxon>Viridiplantae</taxon>
        <taxon>Streptophyta</taxon>
        <taxon>Embryophyta</taxon>
        <taxon>Tracheophyta</taxon>
        <taxon>Spermatophyta</taxon>
        <taxon>Magnoliopsida</taxon>
        <taxon>Liliopsida</taxon>
        <taxon>Zingiberales</taxon>
        <taxon>Musaceae</taxon>
        <taxon>Musa</taxon>
    </lineage>
</organism>
<dbReference type="InterPro" id="IPR007608">
    <property type="entry name" value="Senescence_reg_S40"/>
</dbReference>
<dbReference type="EnsemblPlants" id="Ma07_t26340.1">
    <property type="protein sequence ID" value="Ma07_p26340.1"/>
    <property type="gene ID" value="Ma07_g26340"/>
</dbReference>
<dbReference type="EMBL" id="HG996473">
    <property type="protein sequence ID" value="CAG1857825.1"/>
    <property type="molecule type" value="Genomic_DNA"/>
</dbReference>
<evidence type="ECO:0000256" key="1">
    <source>
        <dbReference type="ARBA" id="ARBA00034773"/>
    </source>
</evidence>
<dbReference type="Proteomes" id="UP000012960">
    <property type="component" value="Unplaced"/>
</dbReference>
<proteinExistence type="inferred from homology"/>
<accession>A0A804K033</accession>
<feature type="region of interest" description="Disordered" evidence="2">
    <location>
        <begin position="1"/>
        <end position="85"/>
    </location>
</feature>
<gene>
    <name evidence="3" type="ORF">GSMUA_28130.1</name>
</gene>
<name>A0A804K033_MUSAM</name>
<dbReference type="Pfam" id="PF04520">
    <property type="entry name" value="Senescence_reg"/>
    <property type="match status" value="1"/>
</dbReference>
<dbReference type="OrthoDB" id="672058at2759"/>
<comment type="similarity">
    <text evidence="1">Belongs to the senescence regulator S40 family.</text>
</comment>
<dbReference type="PANTHER" id="PTHR33083:SF49">
    <property type="entry name" value="SENESCENCE REGULATOR"/>
    <property type="match status" value="1"/>
</dbReference>
<evidence type="ECO:0000313" key="3">
    <source>
        <dbReference type="EMBL" id="CAG1857825.1"/>
    </source>
</evidence>
<reference evidence="3" key="1">
    <citation type="submission" date="2021-03" db="EMBL/GenBank/DDBJ databases">
        <authorList>
            <consortium name="Genoscope - CEA"/>
            <person name="William W."/>
        </authorList>
    </citation>
    <scope>NUCLEOTIDE SEQUENCE</scope>
    <source>
        <strain evidence="3">Doubled-haploid Pahang</strain>
    </source>
</reference>
<evidence type="ECO:0000313" key="5">
    <source>
        <dbReference type="Proteomes" id="UP000012960"/>
    </source>
</evidence>
<dbReference type="KEGG" id="mus:103992772"/>
<dbReference type="PANTHER" id="PTHR33083">
    <property type="entry name" value="EXPRESSED PROTEIN"/>
    <property type="match status" value="1"/>
</dbReference>
<evidence type="ECO:0000313" key="4">
    <source>
        <dbReference type="EnsemblPlants" id="Ma07_p26340.1"/>
    </source>
</evidence>
<dbReference type="OMA" id="EAMTETC"/>
<reference evidence="4" key="2">
    <citation type="submission" date="2021-05" db="UniProtKB">
        <authorList>
            <consortium name="EnsemblPlants"/>
        </authorList>
    </citation>
    <scope>IDENTIFICATION</scope>
    <source>
        <strain evidence="4">subsp. malaccensis</strain>
    </source>
</reference>
<sequence length="130" mass="14763">MALVSRETMMEEELQEADILWPEHEQKEEAMTETCCSADGDRGKASDPIKIPSKSAYARRRRTSNNDDSGDGEDDDDDGGRIPPHVIIARRAADRMEFSVRVGKGRTLKGRDLRRVRNSILQMTGFLERR</sequence>
<feature type="compositionally biased region" description="Acidic residues" evidence="2">
    <location>
        <begin position="68"/>
        <end position="78"/>
    </location>
</feature>
<protein>
    <submittedName>
        <fullName evidence="3">(wild Malaysian banana) hypothetical protein</fullName>
    </submittedName>
</protein>